<feature type="domain" description="RING-type" evidence="21">
    <location>
        <begin position="525"/>
        <end position="566"/>
    </location>
</feature>
<keyword evidence="16" id="KW-0496">Mitochondrion</keyword>
<reference evidence="22" key="1">
    <citation type="journal article" date="2020" name="Stud. Mycol.">
        <title>101 Dothideomycetes genomes: a test case for predicting lifestyles and emergence of pathogens.</title>
        <authorList>
            <person name="Haridas S."/>
            <person name="Albert R."/>
            <person name="Binder M."/>
            <person name="Bloem J."/>
            <person name="Labutti K."/>
            <person name="Salamov A."/>
            <person name="Andreopoulos B."/>
            <person name="Baker S."/>
            <person name="Barry K."/>
            <person name="Bills G."/>
            <person name="Bluhm B."/>
            <person name="Cannon C."/>
            <person name="Castanera R."/>
            <person name="Culley D."/>
            <person name="Daum C."/>
            <person name="Ezra D."/>
            <person name="Gonzalez J."/>
            <person name="Henrissat B."/>
            <person name="Kuo A."/>
            <person name="Liang C."/>
            <person name="Lipzen A."/>
            <person name="Lutzoni F."/>
            <person name="Magnuson J."/>
            <person name="Mondo S."/>
            <person name="Nolan M."/>
            <person name="Ohm R."/>
            <person name="Pangilinan J."/>
            <person name="Park H.-J."/>
            <person name="Ramirez L."/>
            <person name="Alfaro M."/>
            <person name="Sun H."/>
            <person name="Tritt A."/>
            <person name="Yoshinaga Y."/>
            <person name="Zwiers L.-H."/>
            <person name="Turgeon B."/>
            <person name="Goodwin S."/>
            <person name="Spatafora J."/>
            <person name="Crous P."/>
            <person name="Grigoriev I."/>
        </authorList>
    </citation>
    <scope>NUCLEOTIDE SEQUENCE</scope>
    <source>
        <strain evidence="22">HMLAC05119</strain>
    </source>
</reference>
<comment type="subcellular location">
    <subcellularLocation>
        <location evidence="2">Mitochondrion outer membrane</location>
        <topology evidence="2">Single-pass membrane protein</topology>
    </subcellularLocation>
</comment>
<dbReference type="GO" id="GO:0005741">
    <property type="term" value="C:mitochondrial outer membrane"/>
    <property type="evidence" value="ECO:0007669"/>
    <property type="project" value="UniProtKB-SubCell"/>
</dbReference>
<keyword evidence="15" id="KW-1133">Transmembrane helix</keyword>
<evidence type="ECO:0000256" key="6">
    <source>
        <dbReference type="ARBA" id="ARBA00022679"/>
    </source>
</evidence>
<comment type="similarity">
    <text evidence="3">Belongs to the FIS1 family.</text>
</comment>
<keyword evidence="10 19" id="KW-0863">Zinc-finger</keyword>
<dbReference type="Proteomes" id="UP000800096">
    <property type="component" value="Unassembled WGS sequence"/>
</dbReference>
<dbReference type="Pfam" id="PF13639">
    <property type="entry name" value="zf-RING_2"/>
    <property type="match status" value="1"/>
</dbReference>
<dbReference type="Gene3D" id="1.25.40.10">
    <property type="entry name" value="Tetratricopeptide repeat domain"/>
    <property type="match status" value="1"/>
</dbReference>
<organism evidence="22 23">
    <name type="scientific">Ampelomyces quisqualis</name>
    <name type="common">Powdery mildew agent</name>
    <dbReference type="NCBI Taxonomy" id="50730"/>
    <lineage>
        <taxon>Eukaryota</taxon>
        <taxon>Fungi</taxon>
        <taxon>Dikarya</taxon>
        <taxon>Ascomycota</taxon>
        <taxon>Pezizomycotina</taxon>
        <taxon>Dothideomycetes</taxon>
        <taxon>Pleosporomycetidae</taxon>
        <taxon>Pleosporales</taxon>
        <taxon>Pleosporineae</taxon>
        <taxon>Phaeosphaeriaceae</taxon>
        <taxon>Ampelomyces</taxon>
    </lineage>
</organism>
<feature type="region of interest" description="Disordered" evidence="20">
    <location>
        <begin position="234"/>
        <end position="274"/>
    </location>
</feature>
<comment type="catalytic activity">
    <reaction evidence="1">
        <text>S-ubiquitinyl-[E2 ubiquitin-conjugating enzyme]-L-cysteine + [acceptor protein]-L-lysine = [E2 ubiquitin-conjugating enzyme]-L-cysteine + N(6)-ubiquitinyl-[acceptor protein]-L-lysine.</text>
        <dbReference type="EC" id="2.3.2.27"/>
    </reaction>
</comment>
<gene>
    <name evidence="22" type="ORF">BDU57DRAFT_503799</name>
</gene>
<dbReference type="InterPro" id="IPR013083">
    <property type="entry name" value="Znf_RING/FYVE/PHD"/>
</dbReference>
<dbReference type="GO" id="GO:0005778">
    <property type="term" value="C:peroxisomal membrane"/>
    <property type="evidence" value="ECO:0007669"/>
    <property type="project" value="TreeGrafter"/>
</dbReference>
<proteinExistence type="inferred from homology"/>
<feature type="region of interest" description="Disordered" evidence="20">
    <location>
        <begin position="573"/>
        <end position="653"/>
    </location>
</feature>
<comment type="function">
    <text evidence="18">Has a role in mitochondrial fission. Has a role in outer membrane fission but not matrix separation.</text>
</comment>
<evidence type="ECO:0000256" key="19">
    <source>
        <dbReference type="PROSITE-ProRule" id="PRU00175"/>
    </source>
</evidence>
<feature type="region of interest" description="Disordered" evidence="20">
    <location>
        <begin position="488"/>
        <end position="507"/>
    </location>
</feature>
<evidence type="ECO:0000256" key="16">
    <source>
        <dbReference type="ARBA" id="ARBA00023128"/>
    </source>
</evidence>
<dbReference type="InterPro" id="IPR028058">
    <property type="entry name" value="Fis1_TPR_N"/>
</dbReference>
<dbReference type="SUPFAM" id="SSF48452">
    <property type="entry name" value="TPR-like"/>
    <property type="match status" value="1"/>
</dbReference>
<dbReference type="SMART" id="SM00184">
    <property type="entry name" value="RING"/>
    <property type="match status" value="1"/>
</dbReference>
<keyword evidence="7" id="KW-0812">Transmembrane</keyword>
<dbReference type="GO" id="GO:0000422">
    <property type="term" value="P:autophagy of mitochondrion"/>
    <property type="evidence" value="ECO:0007669"/>
    <property type="project" value="TreeGrafter"/>
</dbReference>
<dbReference type="Pfam" id="PF14853">
    <property type="entry name" value="Fis1_TPR_C"/>
    <property type="match status" value="1"/>
</dbReference>
<dbReference type="InterPro" id="IPR001841">
    <property type="entry name" value="Znf_RING"/>
</dbReference>
<dbReference type="GO" id="GO:0008270">
    <property type="term" value="F:zinc ion binding"/>
    <property type="evidence" value="ECO:0007669"/>
    <property type="project" value="UniProtKB-KW"/>
</dbReference>
<dbReference type="FunFam" id="3.30.40.10:FF:000127">
    <property type="entry name" value="E3 ubiquitin-protein ligase RNF181"/>
    <property type="match status" value="1"/>
</dbReference>
<evidence type="ECO:0000256" key="9">
    <source>
        <dbReference type="ARBA" id="ARBA00022737"/>
    </source>
</evidence>
<evidence type="ECO:0000256" key="20">
    <source>
        <dbReference type="SAM" id="MobiDB-lite"/>
    </source>
</evidence>
<evidence type="ECO:0000259" key="21">
    <source>
        <dbReference type="PROSITE" id="PS50089"/>
    </source>
</evidence>
<dbReference type="InterPro" id="IPR028061">
    <property type="entry name" value="Fis1_TPR_C"/>
</dbReference>
<evidence type="ECO:0000256" key="5">
    <source>
        <dbReference type="ARBA" id="ARBA00014314"/>
    </source>
</evidence>
<dbReference type="EMBL" id="ML979139">
    <property type="protein sequence ID" value="KAF1913040.1"/>
    <property type="molecule type" value="Genomic_DNA"/>
</dbReference>
<dbReference type="PANTHER" id="PTHR13247:SF0">
    <property type="entry name" value="MITOCHONDRIAL FISSION 1 PROTEIN"/>
    <property type="match status" value="1"/>
</dbReference>
<evidence type="ECO:0000256" key="12">
    <source>
        <dbReference type="ARBA" id="ARBA00022787"/>
    </source>
</evidence>
<dbReference type="GO" id="GO:0016559">
    <property type="term" value="P:peroxisome fission"/>
    <property type="evidence" value="ECO:0007669"/>
    <property type="project" value="TreeGrafter"/>
</dbReference>
<feature type="compositionally biased region" description="Polar residues" evidence="20">
    <location>
        <begin position="575"/>
        <end position="596"/>
    </location>
</feature>
<dbReference type="FunFam" id="1.25.40.10:FF:000179">
    <property type="entry name" value="Mitochondrial fission 1 protein"/>
    <property type="match status" value="1"/>
</dbReference>
<dbReference type="GO" id="GO:0000266">
    <property type="term" value="P:mitochondrial fission"/>
    <property type="evidence" value="ECO:0007669"/>
    <property type="project" value="InterPro"/>
</dbReference>
<evidence type="ECO:0000313" key="23">
    <source>
        <dbReference type="Proteomes" id="UP000800096"/>
    </source>
</evidence>
<evidence type="ECO:0000256" key="8">
    <source>
        <dbReference type="ARBA" id="ARBA00022723"/>
    </source>
</evidence>
<sequence length="653" mass="70812">MSPSLPYAADVESPLKPEELQVLRAQYEKEGEYVGLQTKFNYAWGLIKSNSRPDQQEGVRLLSEIFRNSRERRRECLYYLALGNYKLGNYAEARRYNELLLELEPANLQAGSLKGLIDEKVAKEGMVACPPRRAHTCSTSATFPHTTHLTHSPLLGHTYTHSLRHPRPYFTYTMERSSNPPAPAQNQTPARRDMMFCHECADEWYRDEHGLTCPECGSDFTEIIEDNNDPRDSVMFAEGNGDNDSMPDLEDAAPHRNPHHNPFASDDPDEGDISDLQFTQTAPGRFNVQASFTRSVSPQQFRAAGGVAPASIGGFMSMLNGLTRVAAGTPAGTQRGQGEGLFSAPNQNQSPSAFHEARGQDAEGQPRVTVSRFTYNGGARLFPRDANNPEPRMEPVDDITNVVTGLMAALGAPPGSLHAQQHHAGDGEAHFHGGHNYDHDHDHPGHVHPAHPFLQLFSSLGMVGPGGNMGDFVYSQEGLDRIVSQLMEQTASSNAPGPAPQSDIDSLPRKKVDEEMLGAEHTAECSICMDEVNIGEEVTVLPCKHWFHHQCVSAWLGEHDTCPHCRKSISKDHAAQTSDPTAGGQTSSGAQATGSRQMPGAFDASGSGTLQDPYVVPGDAGNAQAASSDSAGSGANSGGMGDRIRRGLFGPQQ</sequence>
<keyword evidence="17" id="KW-0472">Membrane</keyword>
<dbReference type="PANTHER" id="PTHR13247">
    <property type="entry name" value="TETRATRICOPEPTIDE REPEAT PROTEIN 11 TPR REPEAT PROTEIN 11"/>
    <property type="match status" value="1"/>
</dbReference>
<dbReference type="GO" id="GO:0016567">
    <property type="term" value="P:protein ubiquitination"/>
    <property type="evidence" value="ECO:0007669"/>
    <property type="project" value="UniProtKB-ARBA"/>
</dbReference>
<keyword evidence="6" id="KW-0808">Transferase</keyword>
<keyword evidence="13" id="KW-0802">TPR repeat</keyword>
<accession>A0A6A5QE11</accession>
<evidence type="ECO:0000256" key="18">
    <source>
        <dbReference type="ARBA" id="ARBA00025016"/>
    </source>
</evidence>
<dbReference type="EC" id="2.3.2.27" evidence="4"/>
<dbReference type="OrthoDB" id="8062037at2759"/>
<feature type="compositionally biased region" description="Low complexity" evidence="20">
    <location>
        <begin position="618"/>
        <end position="634"/>
    </location>
</feature>
<evidence type="ECO:0000256" key="14">
    <source>
        <dbReference type="ARBA" id="ARBA00022833"/>
    </source>
</evidence>
<evidence type="ECO:0000256" key="17">
    <source>
        <dbReference type="ARBA" id="ARBA00023136"/>
    </source>
</evidence>
<protein>
    <recommendedName>
        <fullName evidence="5">Mitochondrial fission 1 protein</fullName>
        <ecNumber evidence="4">2.3.2.27</ecNumber>
    </recommendedName>
</protein>
<dbReference type="AlphaFoldDB" id="A0A6A5QE11"/>
<evidence type="ECO:0000256" key="3">
    <source>
        <dbReference type="ARBA" id="ARBA00008937"/>
    </source>
</evidence>
<dbReference type="CDD" id="cd12212">
    <property type="entry name" value="Fis1"/>
    <property type="match status" value="1"/>
</dbReference>
<evidence type="ECO:0000256" key="11">
    <source>
        <dbReference type="ARBA" id="ARBA00022786"/>
    </source>
</evidence>
<keyword evidence="14" id="KW-0862">Zinc</keyword>
<dbReference type="SUPFAM" id="SSF57850">
    <property type="entry name" value="RING/U-box"/>
    <property type="match status" value="1"/>
</dbReference>
<dbReference type="Gene3D" id="3.30.40.10">
    <property type="entry name" value="Zinc/RING finger domain, C3HC4 (zinc finger)"/>
    <property type="match status" value="1"/>
</dbReference>
<evidence type="ECO:0000256" key="10">
    <source>
        <dbReference type="ARBA" id="ARBA00022771"/>
    </source>
</evidence>
<dbReference type="InterPro" id="IPR033745">
    <property type="entry name" value="Fis1_cytosol"/>
</dbReference>
<keyword evidence="9" id="KW-0677">Repeat</keyword>
<keyword evidence="8" id="KW-0479">Metal-binding</keyword>
<dbReference type="PROSITE" id="PS50089">
    <property type="entry name" value="ZF_RING_2"/>
    <property type="match status" value="1"/>
</dbReference>
<evidence type="ECO:0000256" key="15">
    <source>
        <dbReference type="ARBA" id="ARBA00022989"/>
    </source>
</evidence>
<evidence type="ECO:0000313" key="22">
    <source>
        <dbReference type="EMBL" id="KAF1913040.1"/>
    </source>
</evidence>
<evidence type="ECO:0000256" key="4">
    <source>
        <dbReference type="ARBA" id="ARBA00012483"/>
    </source>
</evidence>
<dbReference type="GO" id="GO:0061630">
    <property type="term" value="F:ubiquitin protein ligase activity"/>
    <property type="evidence" value="ECO:0007669"/>
    <property type="project" value="UniProtKB-EC"/>
</dbReference>
<keyword evidence="12" id="KW-1000">Mitochondrion outer membrane</keyword>
<evidence type="ECO:0000256" key="1">
    <source>
        <dbReference type="ARBA" id="ARBA00000900"/>
    </source>
</evidence>
<dbReference type="Pfam" id="PF14852">
    <property type="entry name" value="Fis1_TPR_N"/>
    <property type="match status" value="1"/>
</dbReference>
<keyword evidence="11" id="KW-0833">Ubl conjugation pathway</keyword>
<dbReference type="InterPro" id="IPR011990">
    <property type="entry name" value="TPR-like_helical_dom_sf"/>
</dbReference>
<name>A0A6A5QE11_AMPQU</name>
<evidence type="ECO:0000256" key="13">
    <source>
        <dbReference type="ARBA" id="ARBA00022803"/>
    </source>
</evidence>
<dbReference type="InterPro" id="IPR016543">
    <property type="entry name" value="Fis1"/>
</dbReference>
<evidence type="ECO:0000256" key="7">
    <source>
        <dbReference type="ARBA" id="ARBA00022692"/>
    </source>
</evidence>
<evidence type="ECO:0000256" key="2">
    <source>
        <dbReference type="ARBA" id="ARBA00004572"/>
    </source>
</evidence>
<keyword evidence="23" id="KW-1185">Reference proteome</keyword>